<keyword evidence="6" id="KW-0472">Membrane</keyword>
<dbReference type="InterPro" id="IPR003593">
    <property type="entry name" value="AAA+_ATPase"/>
</dbReference>
<evidence type="ECO:0000256" key="3">
    <source>
        <dbReference type="ARBA" id="ARBA00022748"/>
    </source>
</evidence>
<dbReference type="EMBL" id="JAMXQS010000002">
    <property type="protein sequence ID" value="MCO6048826.1"/>
    <property type="molecule type" value="Genomic_DNA"/>
</dbReference>
<dbReference type="InterPro" id="IPR027417">
    <property type="entry name" value="P-loop_NTPase"/>
</dbReference>
<keyword evidence="2" id="KW-0547">Nucleotide-binding</keyword>
<dbReference type="Pfam" id="PF00005">
    <property type="entry name" value="ABC_tran"/>
    <property type="match status" value="1"/>
</dbReference>
<dbReference type="GO" id="GO:0005524">
    <property type="term" value="F:ATP binding"/>
    <property type="evidence" value="ECO:0007669"/>
    <property type="project" value="UniProtKB-KW"/>
</dbReference>
<keyword evidence="4 8" id="KW-0067">ATP-binding</keyword>
<feature type="domain" description="ABC transporter" evidence="7">
    <location>
        <begin position="3"/>
        <end position="203"/>
    </location>
</feature>
<dbReference type="PROSITE" id="PS50893">
    <property type="entry name" value="ABC_TRANSPORTER_2"/>
    <property type="match status" value="1"/>
</dbReference>
<comment type="caution">
    <text evidence="8">The sequence shown here is derived from an EMBL/GenBank/DDBJ whole genome shotgun (WGS) entry which is preliminary data.</text>
</comment>
<accession>A0ABT1C3W5</accession>
<dbReference type="Proteomes" id="UP001205906">
    <property type="component" value="Unassembled WGS sequence"/>
</dbReference>
<dbReference type="NCBIfam" id="TIGR01189">
    <property type="entry name" value="ccmA"/>
    <property type="match status" value="1"/>
</dbReference>
<dbReference type="Gene3D" id="3.40.50.300">
    <property type="entry name" value="P-loop containing nucleotide triphosphate hydrolases"/>
    <property type="match status" value="1"/>
</dbReference>
<protein>
    <submittedName>
        <fullName evidence="8">Heme ABC exporter ATP-binding protein CcmA</fullName>
    </submittedName>
</protein>
<dbReference type="SUPFAM" id="SSF52540">
    <property type="entry name" value="P-loop containing nucleoside triphosphate hydrolases"/>
    <property type="match status" value="1"/>
</dbReference>
<dbReference type="InterPro" id="IPR005895">
    <property type="entry name" value="ABC_transptr_haem_export_CcmA"/>
</dbReference>
<evidence type="ECO:0000259" key="7">
    <source>
        <dbReference type="PROSITE" id="PS50893"/>
    </source>
</evidence>
<evidence type="ECO:0000313" key="9">
    <source>
        <dbReference type="Proteomes" id="UP001205906"/>
    </source>
</evidence>
<dbReference type="InterPro" id="IPR003439">
    <property type="entry name" value="ABC_transporter-like_ATP-bd"/>
</dbReference>
<name>A0ABT1C3W5_9HYPH</name>
<dbReference type="PANTHER" id="PTHR43499">
    <property type="entry name" value="ABC TRANSPORTER I FAMILY MEMBER 1"/>
    <property type="match status" value="1"/>
</dbReference>
<evidence type="ECO:0000256" key="6">
    <source>
        <dbReference type="ARBA" id="ARBA00023136"/>
    </source>
</evidence>
<evidence type="ECO:0000256" key="1">
    <source>
        <dbReference type="ARBA" id="ARBA00022448"/>
    </source>
</evidence>
<reference evidence="8 9" key="1">
    <citation type="submission" date="2022-06" db="EMBL/GenBank/DDBJ databases">
        <title>Mesorhizobium sp. strain RP14 Genome sequencing and assembly.</title>
        <authorList>
            <person name="Kim I."/>
        </authorList>
    </citation>
    <scope>NUCLEOTIDE SEQUENCE [LARGE SCALE GENOMIC DNA]</scope>
    <source>
        <strain evidence="9">RP14(2022)</strain>
    </source>
</reference>
<evidence type="ECO:0000256" key="5">
    <source>
        <dbReference type="ARBA" id="ARBA00022967"/>
    </source>
</evidence>
<organism evidence="8 9">
    <name type="scientific">Mesorhizobium liriopis</name>
    <dbReference type="NCBI Taxonomy" id="2953882"/>
    <lineage>
        <taxon>Bacteria</taxon>
        <taxon>Pseudomonadati</taxon>
        <taxon>Pseudomonadota</taxon>
        <taxon>Alphaproteobacteria</taxon>
        <taxon>Hyphomicrobiales</taxon>
        <taxon>Phyllobacteriaceae</taxon>
        <taxon>Mesorhizobium</taxon>
    </lineage>
</organism>
<evidence type="ECO:0000256" key="4">
    <source>
        <dbReference type="ARBA" id="ARBA00022840"/>
    </source>
</evidence>
<evidence type="ECO:0000256" key="2">
    <source>
        <dbReference type="ARBA" id="ARBA00022741"/>
    </source>
</evidence>
<keyword evidence="1" id="KW-0813">Transport</keyword>
<gene>
    <name evidence="8" type="primary">ccmA</name>
    <name evidence="8" type="ORF">NGM99_03370</name>
</gene>
<keyword evidence="5" id="KW-1278">Translocase</keyword>
<sequence>MELVADGLAGARGGQTLFEGLSFTLRPGEAMEVVGPNGVGKTTLLRIAAGLLAPFEGRIGVENGLRLGDISHFVSSLNGMKSTLTVAENLRFWKRFQAGATERIGEGASVEEALEAVGLEATAPLPFGVLSTGQKRRVALSRLLLEYRPLWILDEPVLGLDAAAEQSFSGLIARHMAHGGLALAAVHGSLGISGARTLRLGALS</sequence>
<keyword evidence="3" id="KW-0201">Cytochrome c-type biogenesis</keyword>
<evidence type="ECO:0000313" key="8">
    <source>
        <dbReference type="EMBL" id="MCO6048826.1"/>
    </source>
</evidence>
<dbReference type="PANTHER" id="PTHR43499:SF1">
    <property type="entry name" value="ABC TRANSPORTER I FAMILY MEMBER 1"/>
    <property type="match status" value="1"/>
</dbReference>
<keyword evidence="9" id="KW-1185">Reference proteome</keyword>
<dbReference type="SMART" id="SM00382">
    <property type="entry name" value="AAA"/>
    <property type="match status" value="1"/>
</dbReference>
<proteinExistence type="predicted"/>